<feature type="transmembrane region" description="Helical" evidence="12">
    <location>
        <begin position="127"/>
        <end position="147"/>
    </location>
</feature>
<organism evidence="14 15">
    <name type="scientific">Dendrobium thyrsiflorum</name>
    <name type="common">Pinecone-like raceme dendrobium</name>
    <name type="synonym">Orchid</name>
    <dbReference type="NCBI Taxonomy" id="117978"/>
    <lineage>
        <taxon>Eukaryota</taxon>
        <taxon>Viridiplantae</taxon>
        <taxon>Streptophyta</taxon>
        <taxon>Embryophyta</taxon>
        <taxon>Tracheophyta</taxon>
        <taxon>Spermatophyta</taxon>
        <taxon>Magnoliopsida</taxon>
        <taxon>Liliopsida</taxon>
        <taxon>Asparagales</taxon>
        <taxon>Orchidaceae</taxon>
        <taxon>Epidendroideae</taxon>
        <taxon>Malaxideae</taxon>
        <taxon>Dendrobiinae</taxon>
        <taxon>Dendrobium</taxon>
    </lineage>
</organism>
<dbReference type="EMBL" id="JANQDX010000005">
    <property type="protein sequence ID" value="KAL0924525.1"/>
    <property type="molecule type" value="Genomic_DNA"/>
</dbReference>
<keyword evidence="3" id="KW-0813">Transport</keyword>
<feature type="transmembrane region" description="Helical" evidence="12">
    <location>
        <begin position="51"/>
        <end position="68"/>
    </location>
</feature>
<dbReference type="PANTHER" id="PTHR10106">
    <property type="entry name" value="CYTOCHROME B561-RELATED"/>
    <property type="match status" value="1"/>
</dbReference>
<accession>A0ABD0VHR6</accession>
<reference evidence="14 15" key="1">
    <citation type="journal article" date="2024" name="Plant Biotechnol. J.">
        <title>Dendrobium thyrsiflorum genome and its molecular insights into genes involved in important horticultural traits.</title>
        <authorList>
            <person name="Chen B."/>
            <person name="Wang J.Y."/>
            <person name="Zheng P.J."/>
            <person name="Li K.L."/>
            <person name="Liang Y.M."/>
            <person name="Chen X.F."/>
            <person name="Zhang C."/>
            <person name="Zhao X."/>
            <person name="He X."/>
            <person name="Zhang G.Q."/>
            <person name="Liu Z.J."/>
            <person name="Xu Q."/>
        </authorList>
    </citation>
    <scope>NUCLEOTIDE SEQUENCE [LARGE SCALE GENOMIC DNA]</scope>
    <source>
        <strain evidence="14">GZMU011</strain>
    </source>
</reference>
<evidence type="ECO:0000256" key="1">
    <source>
        <dbReference type="ARBA" id="ARBA00001970"/>
    </source>
</evidence>
<comment type="function">
    <text evidence="11">Two-heme-containing cytochrome. Catalyzes ascorbate-dependent trans-membrane electron transfer by utilizing a concerted H(+)/e(-) transfer mechanism.</text>
</comment>
<evidence type="ECO:0000256" key="9">
    <source>
        <dbReference type="ARBA" id="ARBA00023004"/>
    </source>
</evidence>
<comment type="subcellular location">
    <subcellularLocation>
        <location evidence="2">Membrane</location>
        <topology evidence="2">Multi-pass membrane protein</topology>
    </subcellularLocation>
</comment>
<evidence type="ECO:0000256" key="2">
    <source>
        <dbReference type="ARBA" id="ARBA00004141"/>
    </source>
</evidence>
<keyword evidence="9" id="KW-0408">Iron</keyword>
<proteinExistence type="predicted"/>
<keyword evidence="10 12" id="KW-0472">Membrane</keyword>
<keyword evidence="5 12" id="KW-0812">Transmembrane</keyword>
<keyword evidence="7" id="KW-0249">Electron transport</keyword>
<evidence type="ECO:0000256" key="8">
    <source>
        <dbReference type="ARBA" id="ARBA00022989"/>
    </source>
</evidence>
<evidence type="ECO:0000256" key="4">
    <source>
        <dbReference type="ARBA" id="ARBA00022617"/>
    </source>
</evidence>
<evidence type="ECO:0000256" key="12">
    <source>
        <dbReference type="SAM" id="Phobius"/>
    </source>
</evidence>
<evidence type="ECO:0000259" key="13">
    <source>
        <dbReference type="PROSITE" id="PS50939"/>
    </source>
</evidence>
<dbReference type="Gene3D" id="1.20.120.1770">
    <property type="match status" value="1"/>
</dbReference>
<dbReference type="Proteomes" id="UP001552299">
    <property type="component" value="Unassembled WGS sequence"/>
</dbReference>
<dbReference type="PANTHER" id="PTHR10106:SF41">
    <property type="entry name" value="TRANSMEMBRANE ASCORBATE FERRIREDUCTASE 4-RELATED"/>
    <property type="match status" value="1"/>
</dbReference>
<gene>
    <name evidence="14" type="ORF">M5K25_005361</name>
</gene>
<sequence length="249" mass="27104">MGWALSLARLWGFVVAGLLLAWAFNFKSSFLPHSTSSGGDGDGDAISQLDHIYSALHPLLMVIGFILLNGEAILVHRRLAGWSRETRKAVQLSLQAAALGFGLFGIWAKFRGNEGISANFYSLHSWIGLACVALFAFQWVVGLISMWHKREGRWTRSVVLPWHLFLGLYTFGLAVAAAETGLQEKLTFLVGRRGLSHNSPESALINSLGIALALLAAVIILAAISPRHQVSNVTKFVNVKDGTNGKFHV</sequence>
<dbReference type="PROSITE" id="PS50939">
    <property type="entry name" value="CYTOCHROME_B561"/>
    <property type="match status" value="1"/>
</dbReference>
<feature type="transmembrane region" description="Helical" evidence="12">
    <location>
        <begin position="159"/>
        <end position="178"/>
    </location>
</feature>
<dbReference type="InterPro" id="IPR043205">
    <property type="entry name" value="CYB561/CYBRD1-like"/>
</dbReference>
<dbReference type="FunFam" id="1.20.120.1770:FF:000001">
    <property type="entry name" value="Cytochrome b reductase 1"/>
    <property type="match status" value="1"/>
</dbReference>
<evidence type="ECO:0000313" key="14">
    <source>
        <dbReference type="EMBL" id="KAL0924525.1"/>
    </source>
</evidence>
<comment type="cofactor">
    <cofactor evidence="1">
        <name>heme b</name>
        <dbReference type="ChEBI" id="CHEBI:60344"/>
    </cofactor>
</comment>
<dbReference type="GO" id="GO:0046872">
    <property type="term" value="F:metal ion binding"/>
    <property type="evidence" value="ECO:0007669"/>
    <property type="project" value="UniProtKB-KW"/>
</dbReference>
<comment type="caution">
    <text evidence="14">The sequence shown here is derived from an EMBL/GenBank/DDBJ whole genome shotgun (WGS) entry which is preliminary data.</text>
</comment>
<keyword evidence="4" id="KW-0349">Heme</keyword>
<protein>
    <recommendedName>
        <fullName evidence="13">Cytochrome b561 domain-containing protein</fullName>
    </recommendedName>
</protein>
<evidence type="ECO:0000256" key="7">
    <source>
        <dbReference type="ARBA" id="ARBA00022982"/>
    </source>
</evidence>
<feature type="transmembrane region" description="Helical" evidence="12">
    <location>
        <begin position="89"/>
        <end position="107"/>
    </location>
</feature>
<evidence type="ECO:0000256" key="5">
    <source>
        <dbReference type="ARBA" id="ARBA00022692"/>
    </source>
</evidence>
<evidence type="ECO:0000256" key="11">
    <source>
        <dbReference type="ARBA" id="ARBA00053762"/>
    </source>
</evidence>
<dbReference type="SMART" id="SM00665">
    <property type="entry name" value="B561"/>
    <property type="match status" value="1"/>
</dbReference>
<evidence type="ECO:0000313" key="15">
    <source>
        <dbReference type="Proteomes" id="UP001552299"/>
    </source>
</evidence>
<keyword evidence="6" id="KW-0479">Metal-binding</keyword>
<dbReference type="Pfam" id="PF03188">
    <property type="entry name" value="Cytochrom_B561"/>
    <property type="match status" value="1"/>
</dbReference>
<feature type="transmembrane region" description="Helical" evidence="12">
    <location>
        <begin position="203"/>
        <end position="224"/>
    </location>
</feature>
<evidence type="ECO:0000256" key="10">
    <source>
        <dbReference type="ARBA" id="ARBA00023136"/>
    </source>
</evidence>
<name>A0ABD0VHR6_DENTH</name>
<keyword evidence="8 12" id="KW-1133">Transmembrane helix</keyword>
<feature type="domain" description="Cytochrome b561" evidence="13">
    <location>
        <begin position="7"/>
        <end position="224"/>
    </location>
</feature>
<keyword evidence="15" id="KW-1185">Reference proteome</keyword>
<dbReference type="GO" id="GO:0016020">
    <property type="term" value="C:membrane"/>
    <property type="evidence" value="ECO:0007669"/>
    <property type="project" value="UniProtKB-SubCell"/>
</dbReference>
<dbReference type="AlphaFoldDB" id="A0ABD0VHR6"/>
<evidence type="ECO:0000256" key="6">
    <source>
        <dbReference type="ARBA" id="ARBA00022723"/>
    </source>
</evidence>
<evidence type="ECO:0000256" key="3">
    <source>
        <dbReference type="ARBA" id="ARBA00022448"/>
    </source>
</evidence>
<dbReference type="InterPro" id="IPR006593">
    <property type="entry name" value="Cyt_b561/ferric_Rdtase_TM"/>
</dbReference>